<name>A0AAU7CCG3_9BACT</name>
<gene>
    <name evidence="1" type="ORF">V5E97_29315</name>
</gene>
<protein>
    <recommendedName>
        <fullName evidence="2">CHAP domain-containing protein</fullName>
    </recommendedName>
</protein>
<proteinExistence type="predicted"/>
<organism evidence="1">
    <name type="scientific">Singulisphaera sp. Ch08</name>
    <dbReference type="NCBI Taxonomy" id="3120278"/>
    <lineage>
        <taxon>Bacteria</taxon>
        <taxon>Pseudomonadati</taxon>
        <taxon>Planctomycetota</taxon>
        <taxon>Planctomycetia</taxon>
        <taxon>Isosphaerales</taxon>
        <taxon>Isosphaeraceae</taxon>
        <taxon>Singulisphaera</taxon>
    </lineage>
</organism>
<dbReference type="EMBL" id="CP155447">
    <property type="protein sequence ID" value="XBH02401.1"/>
    <property type="molecule type" value="Genomic_DNA"/>
</dbReference>
<evidence type="ECO:0000313" key="1">
    <source>
        <dbReference type="EMBL" id="XBH02401.1"/>
    </source>
</evidence>
<dbReference type="InterPro" id="IPR038765">
    <property type="entry name" value="Papain-like_cys_pep_sf"/>
</dbReference>
<sequence length="146" mass="15753">MSSLASDIARVARGKVGAKDWMYNVAKDEFAANTNKCNKFVFDVAVESGVKPPPKVSMYLFFSRPPTAGEWADPKVEINGWDVVTSAQPGDIVAEAHRYADATGHVGIVVGPSLTVSASSNVGGVIVENDWGFRTGQTPTFRRYSR</sequence>
<dbReference type="Gene3D" id="3.90.1720.10">
    <property type="entry name" value="endopeptidase domain like (from Nostoc punctiforme)"/>
    <property type="match status" value="1"/>
</dbReference>
<dbReference type="RefSeq" id="WP_406695143.1">
    <property type="nucleotide sequence ID" value="NZ_CP155447.1"/>
</dbReference>
<reference evidence="1" key="1">
    <citation type="submission" date="2024-05" db="EMBL/GenBank/DDBJ databases">
        <title>Planctomycetes of the genus Singulisphaera possess chitinolytic capabilities.</title>
        <authorList>
            <person name="Ivanova A."/>
        </authorList>
    </citation>
    <scope>NUCLEOTIDE SEQUENCE</scope>
    <source>
        <strain evidence="1">Ch08T</strain>
    </source>
</reference>
<accession>A0AAU7CCG3</accession>
<dbReference type="AlphaFoldDB" id="A0AAU7CCG3"/>
<dbReference type="SUPFAM" id="SSF54001">
    <property type="entry name" value="Cysteine proteinases"/>
    <property type="match status" value="1"/>
</dbReference>
<evidence type="ECO:0008006" key="2">
    <source>
        <dbReference type="Google" id="ProtNLM"/>
    </source>
</evidence>